<comment type="caution">
    <text evidence="1">The sequence shown here is derived from an EMBL/GenBank/DDBJ whole genome shotgun (WGS) entry which is preliminary data.</text>
</comment>
<protein>
    <submittedName>
        <fullName evidence="1">Uncharacterized protein</fullName>
    </submittedName>
</protein>
<evidence type="ECO:0000313" key="1">
    <source>
        <dbReference type="EMBL" id="GFY34169.1"/>
    </source>
</evidence>
<evidence type="ECO:0000313" key="2">
    <source>
        <dbReference type="Proteomes" id="UP000887159"/>
    </source>
</evidence>
<proteinExistence type="predicted"/>
<name>A0A8X6WGZ3_TRICX</name>
<dbReference type="EMBL" id="BMAU01021422">
    <property type="protein sequence ID" value="GFY34169.1"/>
    <property type="molecule type" value="Genomic_DNA"/>
</dbReference>
<dbReference type="AlphaFoldDB" id="A0A8X6WGZ3"/>
<accession>A0A8X6WGZ3</accession>
<keyword evidence="2" id="KW-1185">Reference proteome</keyword>
<gene>
    <name evidence="1" type="ORF">TNCV_2504721</name>
</gene>
<organism evidence="1 2">
    <name type="scientific">Trichonephila clavipes</name>
    <name type="common">Golden silk orbweaver</name>
    <name type="synonym">Nephila clavipes</name>
    <dbReference type="NCBI Taxonomy" id="2585209"/>
    <lineage>
        <taxon>Eukaryota</taxon>
        <taxon>Metazoa</taxon>
        <taxon>Ecdysozoa</taxon>
        <taxon>Arthropoda</taxon>
        <taxon>Chelicerata</taxon>
        <taxon>Arachnida</taxon>
        <taxon>Araneae</taxon>
        <taxon>Araneomorphae</taxon>
        <taxon>Entelegynae</taxon>
        <taxon>Araneoidea</taxon>
        <taxon>Nephilidae</taxon>
        <taxon>Trichonephila</taxon>
    </lineage>
</organism>
<dbReference type="Proteomes" id="UP000887159">
    <property type="component" value="Unassembled WGS sequence"/>
</dbReference>
<sequence length="210" mass="24631">MWLKYPYEHDRELVAIVISLQLWVQVPATLKTNHVKDISYEVQLQRTLLFYPLKVAEDSLPDSKLVLAENERGISDYVRNRDFNPLTGYLPPEKLFRKRLTLILRFPSKMQQTFSFPPFRTWEVERGQFYDPVGPFVNAKKTRQTTFRNCLATAFHTRATAHLLNDESQTLAFLVAPPHHSSCKLISHWLEANKLESKAETSRFQRHVFK</sequence>
<reference evidence="1" key="1">
    <citation type="submission" date="2020-08" db="EMBL/GenBank/DDBJ databases">
        <title>Multicomponent nature underlies the extraordinary mechanical properties of spider dragline silk.</title>
        <authorList>
            <person name="Kono N."/>
            <person name="Nakamura H."/>
            <person name="Mori M."/>
            <person name="Yoshida Y."/>
            <person name="Ohtoshi R."/>
            <person name="Malay A.D."/>
            <person name="Moran D.A.P."/>
            <person name="Tomita M."/>
            <person name="Numata K."/>
            <person name="Arakawa K."/>
        </authorList>
    </citation>
    <scope>NUCLEOTIDE SEQUENCE</scope>
</reference>